<evidence type="ECO:0000256" key="1">
    <source>
        <dbReference type="ARBA" id="ARBA00010688"/>
    </source>
</evidence>
<dbReference type="EMBL" id="FOCG01000003">
    <property type="protein sequence ID" value="SEN07605.1"/>
    <property type="molecule type" value="Genomic_DNA"/>
</dbReference>
<keyword evidence="3" id="KW-0547">Nucleotide-binding</keyword>
<dbReference type="Proteomes" id="UP000199158">
    <property type="component" value="Unassembled WGS sequence"/>
</dbReference>
<accession>A0A1H8DKA8</accession>
<sequence length="314" mass="34361">MAEVILMGEPMAMFVADTVGPLHKVQHFSKSLAGAEVNVCIGLVRLGHTPSYVTKLGKEPMGEYIYHFLEREKIDTTFVSFDDIYRTGLQLKSKVTEGDPAIAYYRKGSAASQMSKEDIEKVDFSGIKHVHVTGIPPALSPSCREATYRLIERAKEAGIYISFDPNLRPMLWESKEKMIEVINDLASKCDMVLPGISEGLILCGSDNPVKIADFYQELGVAEVIIKLGSEGAYVRTPNESYVQKGFEVNKIVDTVGAGDGFAVGIISGRLEGLSLRDCVIRGNAIGSIQVEHVSDNEGLPNPEQLEARISTYKA</sequence>
<dbReference type="SUPFAM" id="SSF53613">
    <property type="entry name" value="Ribokinase-like"/>
    <property type="match status" value="1"/>
</dbReference>
<protein>
    <submittedName>
        <fullName evidence="7">2-keto-3-deoxygluconate kinase</fullName>
    </submittedName>
</protein>
<dbReference type="GO" id="GO:0016301">
    <property type="term" value="F:kinase activity"/>
    <property type="evidence" value="ECO:0007669"/>
    <property type="project" value="UniProtKB-KW"/>
</dbReference>
<keyword evidence="8" id="KW-1185">Reference proteome</keyword>
<dbReference type="PANTHER" id="PTHR43085:SF1">
    <property type="entry name" value="PSEUDOURIDINE KINASE-RELATED"/>
    <property type="match status" value="1"/>
</dbReference>
<dbReference type="InterPro" id="IPR050306">
    <property type="entry name" value="PfkB_Carbo_kinase"/>
</dbReference>
<dbReference type="PROSITE" id="PS00584">
    <property type="entry name" value="PFKB_KINASES_2"/>
    <property type="match status" value="1"/>
</dbReference>
<dbReference type="InterPro" id="IPR029056">
    <property type="entry name" value="Ribokinase-like"/>
</dbReference>
<name>A0A1H8DKA8_9FIRM</name>
<evidence type="ECO:0000259" key="6">
    <source>
        <dbReference type="Pfam" id="PF00294"/>
    </source>
</evidence>
<dbReference type="OrthoDB" id="9813569at2"/>
<reference evidence="7 8" key="1">
    <citation type="submission" date="2016-10" db="EMBL/GenBank/DDBJ databases">
        <authorList>
            <person name="de Groot N.N."/>
        </authorList>
    </citation>
    <scope>NUCLEOTIDE SEQUENCE [LARGE SCALE GENOMIC DNA]</scope>
    <source>
        <strain evidence="7 8">CGMCC 1.5070</strain>
    </source>
</reference>
<feature type="domain" description="Carbohydrate kinase PfkB" evidence="6">
    <location>
        <begin position="1"/>
        <end position="300"/>
    </location>
</feature>
<dbReference type="PANTHER" id="PTHR43085">
    <property type="entry name" value="HEXOKINASE FAMILY MEMBER"/>
    <property type="match status" value="1"/>
</dbReference>
<keyword evidence="4 7" id="KW-0418">Kinase</keyword>
<keyword evidence="2" id="KW-0808">Transferase</keyword>
<evidence type="ECO:0000256" key="2">
    <source>
        <dbReference type="ARBA" id="ARBA00022679"/>
    </source>
</evidence>
<dbReference type="Gene3D" id="3.40.1190.20">
    <property type="match status" value="1"/>
</dbReference>
<dbReference type="AlphaFoldDB" id="A0A1H8DKA8"/>
<evidence type="ECO:0000256" key="3">
    <source>
        <dbReference type="ARBA" id="ARBA00022741"/>
    </source>
</evidence>
<proteinExistence type="inferred from homology"/>
<gene>
    <name evidence="7" type="ORF">SAMN05216180_2650</name>
</gene>
<evidence type="ECO:0000313" key="8">
    <source>
        <dbReference type="Proteomes" id="UP000199158"/>
    </source>
</evidence>
<dbReference type="STRING" id="474960.SAMN05216180_2650"/>
<organism evidence="7 8">
    <name type="scientific">Hydrogenoanaerobacterium saccharovorans</name>
    <dbReference type="NCBI Taxonomy" id="474960"/>
    <lineage>
        <taxon>Bacteria</taxon>
        <taxon>Bacillati</taxon>
        <taxon>Bacillota</taxon>
        <taxon>Clostridia</taxon>
        <taxon>Eubacteriales</taxon>
        <taxon>Oscillospiraceae</taxon>
        <taxon>Hydrogenoanaerobacterium</taxon>
    </lineage>
</organism>
<evidence type="ECO:0000256" key="4">
    <source>
        <dbReference type="ARBA" id="ARBA00022777"/>
    </source>
</evidence>
<keyword evidence="5" id="KW-0067">ATP-binding</keyword>
<dbReference type="Pfam" id="PF00294">
    <property type="entry name" value="PfkB"/>
    <property type="match status" value="1"/>
</dbReference>
<dbReference type="InterPro" id="IPR011611">
    <property type="entry name" value="PfkB_dom"/>
</dbReference>
<evidence type="ECO:0000256" key="5">
    <source>
        <dbReference type="ARBA" id="ARBA00022840"/>
    </source>
</evidence>
<evidence type="ECO:0000313" key="7">
    <source>
        <dbReference type="EMBL" id="SEN07605.1"/>
    </source>
</evidence>
<dbReference type="GO" id="GO:0005524">
    <property type="term" value="F:ATP binding"/>
    <property type="evidence" value="ECO:0007669"/>
    <property type="project" value="UniProtKB-KW"/>
</dbReference>
<dbReference type="RefSeq" id="WP_092755965.1">
    <property type="nucleotide sequence ID" value="NZ_FOCG01000003.1"/>
</dbReference>
<dbReference type="InterPro" id="IPR002173">
    <property type="entry name" value="Carboh/pur_kinase_PfkB_CS"/>
</dbReference>
<comment type="similarity">
    <text evidence="1">Belongs to the carbohydrate kinase PfkB family.</text>
</comment>
<dbReference type="CDD" id="cd01166">
    <property type="entry name" value="KdgK"/>
    <property type="match status" value="1"/>
</dbReference>